<comment type="caution">
    <text evidence="1">The sequence shown here is derived from an EMBL/GenBank/DDBJ whole genome shotgun (WGS) entry which is preliminary data.</text>
</comment>
<sequence length="132" mass="15223">MLTTLQKKSSSASKNDFDDTINDADNFPKKERKLIHFILSINNLKDSVKHVHTFLCDATYKLTYENYPIITGGTTDRNKNIYPVGIALTRQRTEAVKETYEKCNNRHKKIFVANSNNEIILPKDDNYLTCHV</sequence>
<dbReference type="AlphaFoldDB" id="A0A3M7P2R0"/>
<protein>
    <submittedName>
        <fullName evidence="1">Uncharacterized protein</fullName>
    </submittedName>
</protein>
<proteinExistence type="predicted"/>
<accession>A0A3M7P2R0</accession>
<reference evidence="1 2" key="1">
    <citation type="journal article" date="2018" name="Sci. Rep.">
        <title>Genomic signatures of local adaptation to the degree of environmental predictability in rotifers.</title>
        <authorList>
            <person name="Franch-Gras L."/>
            <person name="Hahn C."/>
            <person name="Garcia-Roger E.M."/>
            <person name="Carmona M.J."/>
            <person name="Serra M."/>
            <person name="Gomez A."/>
        </authorList>
    </citation>
    <scope>NUCLEOTIDE SEQUENCE [LARGE SCALE GENOMIC DNA]</scope>
    <source>
        <strain evidence="1">HYR1</strain>
    </source>
</reference>
<evidence type="ECO:0000313" key="2">
    <source>
        <dbReference type="Proteomes" id="UP000276133"/>
    </source>
</evidence>
<gene>
    <name evidence="1" type="ORF">BpHYR1_030043</name>
</gene>
<organism evidence="1 2">
    <name type="scientific">Brachionus plicatilis</name>
    <name type="common">Marine rotifer</name>
    <name type="synonym">Brachionus muelleri</name>
    <dbReference type="NCBI Taxonomy" id="10195"/>
    <lineage>
        <taxon>Eukaryota</taxon>
        <taxon>Metazoa</taxon>
        <taxon>Spiralia</taxon>
        <taxon>Gnathifera</taxon>
        <taxon>Rotifera</taxon>
        <taxon>Eurotatoria</taxon>
        <taxon>Monogononta</taxon>
        <taxon>Pseudotrocha</taxon>
        <taxon>Ploima</taxon>
        <taxon>Brachionidae</taxon>
        <taxon>Brachionus</taxon>
    </lineage>
</organism>
<evidence type="ECO:0000313" key="1">
    <source>
        <dbReference type="EMBL" id="RMZ93345.1"/>
    </source>
</evidence>
<dbReference type="EMBL" id="REGN01013886">
    <property type="protein sequence ID" value="RMZ93345.1"/>
    <property type="molecule type" value="Genomic_DNA"/>
</dbReference>
<feature type="non-terminal residue" evidence="1">
    <location>
        <position position="132"/>
    </location>
</feature>
<keyword evidence="2" id="KW-1185">Reference proteome</keyword>
<dbReference type="Proteomes" id="UP000276133">
    <property type="component" value="Unassembled WGS sequence"/>
</dbReference>
<name>A0A3M7P2R0_BRAPC</name>